<sequence length="106" mass="11747">MSALDKGHSDIRTLAAEEQRLAVTEGVLSDLLAAALDVMERGDRRGWGGARQKRDHWDATHESVRTDRDSAADAYHEALLGRNSMETIRAARENVARAHRGIGRSR</sequence>
<evidence type="ECO:0000256" key="1">
    <source>
        <dbReference type="SAM" id="MobiDB-lite"/>
    </source>
</evidence>
<feature type="region of interest" description="Disordered" evidence="1">
    <location>
        <begin position="45"/>
        <end position="70"/>
    </location>
</feature>
<gene>
    <name evidence="2" type="ORF">GPX89_19765</name>
</gene>
<evidence type="ECO:0000313" key="3">
    <source>
        <dbReference type="Proteomes" id="UP000466794"/>
    </source>
</evidence>
<organism evidence="2 3">
    <name type="scientific">Nocardia terrae</name>
    <dbReference type="NCBI Taxonomy" id="2675851"/>
    <lineage>
        <taxon>Bacteria</taxon>
        <taxon>Bacillati</taxon>
        <taxon>Actinomycetota</taxon>
        <taxon>Actinomycetes</taxon>
        <taxon>Mycobacteriales</taxon>
        <taxon>Nocardiaceae</taxon>
        <taxon>Nocardia</taxon>
    </lineage>
</organism>
<dbReference type="EMBL" id="WRPP01000003">
    <property type="protein sequence ID" value="MVU79473.1"/>
    <property type="molecule type" value="Genomic_DNA"/>
</dbReference>
<reference evidence="2 3" key="1">
    <citation type="submission" date="2019-12" db="EMBL/GenBank/DDBJ databases">
        <title>Nocardia sp. nov. ET3-3 isolated from soil.</title>
        <authorList>
            <person name="Kanchanasin P."/>
            <person name="Tanasupawat S."/>
            <person name="Yuki M."/>
            <person name="Kudo T."/>
        </authorList>
    </citation>
    <scope>NUCLEOTIDE SEQUENCE [LARGE SCALE GENOMIC DNA]</scope>
    <source>
        <strain evidence="2 3">ET3-3</strain>
    </source>
</reference>
<evidence type="ECO:0000313" key="2">
    <source>
        <dbReference type="EMBL" id="MVU79473.1"/>
    </source>
</evidence>
<accession>A0A7K1UYL9</accession>
<dbReference type="AlphaFoldDB" id="A0A7K1UYL9"/>
<keyword evidence="3" id="KW-1185">Reference proteome</keyword>
<dbReference type="RefSeq" id="WP_157389004.1">
    <property type="nucleotide sequence ID" value="NZ_WRPP01000003.1"/>
</dbReference>
<feature type="compositionally biased region" description="Basic and acidic residues" evidence="1">
    <location>
        <begin position="55"/>
        <end position="70"/>
    </location>
</feature>
<dbReference type="Proteomes" id="UP000466794">
    <property type="component" value="Unassembled WGS sequence"/>
</dbReference>
<comment type="caution">
    <text evidence="2">The sequence shown here is derived from an EMBL/GenBank/DDBJ whole genome shotgun (WGS) entry which is preliminary data.</text>
</comment>
<protein>
    <submittedName>
        <fullName evidence="2">Uncharacterized protein</fullName>
    </submittedName>
</protein>
<proteinExistence type="predicted"/>
<name>A0A7K1UYL9_9NOCA</name>